<sequence>MDKEAELASKWCNANKGWQPIFDIGNGADHLYVQWEELPAKERRKWGNNGFRSAAKECWEEFGTKNCKVPYGFIASDGNFYTMQEFSGLSLNGVMVFKTDAI</sequence>
<dbReference type="EMBL" id="WHOB01000051">
    <property type="protein sequence ID" value="NOU80609.1"/>
    <property type="molecule type" value="Genomic_DNA"/>
</dbReference>
<name>A0ABX1YJD1_9BACL</name>
<dbReference type="RefSeq" id="WP_171718242.1">
    <property type="nucleotide sequence ID" value="NZ_WHOB01000051.1"/>
</dbReference>
<accession>A0ABX1YJD1</accession>
<organism evidence="1 2">
    <name type="scientific">Paenibacillus phytohabitans</name>
    <dbReference type="NCBI Taxonomy" id="2654978"/>
    <lineage>
        <taxon>Bacteria</taxon>
        <taxon>Bacillati</taxon>
        <taxon>Bacillota</taxon>
        <taxon>Bacilli</taxon>
        <taxon>Bacillales</taxon>
        <taxon>Paenibacillaceae</taxon>
        <taxon>Paenibacillus</taxon>
    </lineage>
</organism>
<evidence type="ECO:0000313" key="2">
    <source>
        <dbReference type="Proteomes" id="UP000596857"/>
    </source>
</evidence>
<reference evidence="1 2" key="1">
    <citation type="submission" date="2019-10" db="EMBL/GenBank/DDBJ databases">
        <title>Description of Paenibacillus terricola sp. nov.</title>
        <authorList>
            <person name="Carlier A."/>
            <person name="Qi S."/>
        </authorList>
    </citation>
    <scope>NUCLEOTIDE SEQUENCE [LARGE SCALE GENOMIC DNA]</scope>
    <source>
        <strain evidence="1 2">LMG 31459</strain>
    </source>
</reference>
<gene>
    <name evidence="1" type="ORF">GC101_17230</name>
</gene>
<evidence type="ECO:0000313" key="1">
    <source>
        <dbReference type="EMBL" id="NOU80609.1"/>
    </source>
</evidence>
<proteinExistence type="predicted"/>
<keyword evidence="2" id="KW-1185">Reference proteome</keyword>
<dbReference type="Proteomes" id="UP000596857">
    <property type="component" value="Unassembled WGS sequence"/>
</dbReference>
<comment type="caution">
    <text evidence="1">The sequence shown here is derived from an EMBL/GenBank/DDBJ whole genome shotgun (WGS) entry which is preliminary data.</text>
</comment>
<protein>
    <submittedName>
        <fullName evidence="1">Uncharacterized protein</fullName>
    </submittedName>
</protein>